<name>A0A2P2JK98_RHIMU</name>
<organism evidence="1">
    <name type="scientific">Rhizophora mucronata</name>
    <name type="common">Asiatic mangrove</name>
    <dbReference type="NCBI Taxonomy" id="61149"/>
    <lineage>
        <taxon>Eukaryota</taxon>
        <taxon>Viridiplantae</taxon>
        <taxon>Streptophyta</taxon>
        <taxon>Embryophyta</taxon>
        <taxon>Tracheophyta</taxon>
        <taxon>Spermatophyta</taxon>
        <taxon>Magnoliopsida</taxon>
        <taxon>eudicotyledons</taxon>
        <taxon>Gunneridae</taxon>
        <taxon>Pentapetalae</taxon>
        <taxon>rosids</taxon>
        <taxon>fabids</taxon>
        <taxon>Malpighiales</taxon>
        <taxon>Rhizophoraceae</taxon>
        <taxon>Rhizophora</taxon>
    </lineage>
</organism>
<dbReference type="AlphaFoldDB" id="A0A2P2JK98"/>
<reference evidence="1" key="1">
    <citation type="submission" date="2018-02" db="EMBL/GenBank/DDBJ databases">
        <title>Rhizophora mucronata_Transcriptome.</title>
        <authorList>
            <person name="Meera S.P."/>
            <person name="Sreeshan A."/>
            <person name="Augustine A."/>
        </authorList>
    </citation>
    <scope>NUCLEOTIDE SEQUENCE</scope>
    <source>
        <tissue evidence="1">Leaf</tissue>
    </source>
</reference>
<sequence>MSSNQSALPSLEGRTLCTGDALQVTSESTAATNGLTEDRRGSGPSVAILLHNASQLLTTSVNLPFSSPISICNA</sequence>
<evidence type="ECO:0000313" key="1">
    <source>
        <dbReference type="EMBL" id="MBW93913.1"/>
    </source>
</evidence>
<protein>
    <submittedName>
        <fullName evidence="1">Uncharacterized protein</fullName>
    </submittedName>
</protein>
<accession>A0A2P2JK98</accession>
<proteinExistence type="predicted"/>
<dbReference type="EMBL" id="GGEC01013430">
    <property type="protein sequence ID" value="MBW93913.1"/>
    <property type="molecule type" value="Transcribed_RNA"/>
</dbReference>